<sequence>MVYAAEMGRVRIFEALLGYRDSLTPAPHDPAKEAYEWLERVEGNSVGRLWDTPLTTACMCGRVDVDINACDKFGYTPLQAVARHAQRTVPSANGHGVDPAQAAAVAEESKRRVAVVRLLPAHGA</sequence>
<accession>A0ABP0ATL6</accession>
<evidence type="ECO:0000313" key="2">
    <source>
        <dbReference type="Proteomes" id="UP001642482"/>
    </source>
</evidence>
<dbReference type="EMBL" id="CAWUHD010000005">
    <property type="protein sequence ID" value="CAK7210612.1"/>
    <property type="molecule type" value="Genomic_DNA"/>
</dbReference>
<reference evidence="1 2" key="1">
    <citation type="submission" date="2024-01" db="EMBL/GenBank/DDBJ databases">
        <authorList>
            <person name="Allen C."/>
            <person name="Tagirdzhanova G."/>
        </authorList>
    </citation>
    <scope>NUCLEOTIDE SEQUENCE [LARGE SCALE GENOMIC DNA]</scope>
</reference>
<dbReference type="InterPro" id="IPR036770">
    <property type="entry name" value="Ankyrin_rpt-contain_sf"/>
</dbReference>
<comment type="caution">
    <text evidence="1">The sequence shown here is derived from an EMBL/GenBank/DDBJ whole genome shotgun (WGS) entry which is preliminary data.</text>
</comment>
<name>A0ABP0ATL6_9PEZI</name>
<keyword evidence="2" id="KW-1185">Reference proteome</keyword>
<dbReference type="SUPFAM" id="SSF48403">
    <property type="entry name" value="Ankyrin repeat"/>
    <property type="match status" value="1"/>
</dbReference>
<dbReference type="Gene3D" id="1.25.40.20">
    <property type="entry name" value="Ankyrin repeat-containing domain"/>
    <property type="match status" value="1"/>
</dbReference>
<gene>
    <name evidence="1" type="ORF">SEUCBS140593_000890</name>
</gene>
<organism evidence="1 2">
    <name type="scientific">Sporothrix eucalyptigena</name>
    <dbReference type="NCBI Taxonomy" id="1812306"/>
    <lineage>
        <taxon>Eukaryota</taxon>
        <taxon>Fungi</taxon>
        <taxon>Dikarya</taxon>
        <taxon>Ascomycota</taxon>
        <taxon>Pezizomycotina</taxon>
        <taxon>Sordariomycetes</taxon>
        <taxon>Sordariomycetidae</taxon>
        <taxon>Ophiostomatales</taxon>
        <taxon>Ophiostomataceae</taxon>
        <taxon>Sporothrix</taxon>
    </lineage>
</organism>
<evidence type="ECO:0000313" key="1">
    <source>
        <dbReference type="EMBL" id="CAK7210612.1"/>
    </source>
</evidence>
<proteinExistence type="predicted"/>
<dbReference type="Proteomes" id="UP001642482">
    <property type="component" value="Unassembled WGS sequence"/>
</dbReference>
<protein>
    <submittedName>
        <fullName evidence="1">Uncharacterized protein</fullName>
    </submittedName>
</protein>